<name>A0A3B6VGE3_BRAHW</name>
<dbReference type="Proteomes" id="UP000001803">
    <property type="component" value="Chromosome"/>
</dbReference>
<dbReference type="AlphaFoldDB" id="A0A3B6VGE3"/>
<evidence type="ECO:0000313" key="1">
    <source>
        <dbReference type="EMBL" id="ACN84851.1"/>
    </source>
</evidence>
<accession>A0A3B6VGE3</accession>
<proteinExistence type="predicted"/>
<gene>
    <name evidence="1" type="ordered locus">BHWA1_02397</name>
</gene>
<sequence length="388" mass="44766">MQKYSQFDEYIENDIDFLSKLPSIQRLWNNTYKYIESLGSSNWLAIMKDPSKIYRYTDNNDVAFLLGASSGLAYLYEGSFDKMDSIMSKLKRKININVTSGDNYGIIIPLHYPLGTIGLSTYVNFQLPDEKNDGIGYWHDMLNAIDHIPIPYIQLSTQINCWTAPMSIGLRFAFAPGFRELYRPFIEDIEVDSIAYHAGLDLKFFVYRDKYFFVDTRADFNFDIGEINLNIKNKKFFFEVPIENAVNSGVLFNSSTYMGGKWTSFSLTPKIVGGFKFKEKVPYIDYFAIYGILGVDLIYGFYQGGYNINVGDMYLISPNNKNDPNYVIKTSHQDQDSSSGQYFAYDIRLGLNIDIFYQSLSIEYAFLSKSFSIMFMPFVYRFASEPKI</sequence>
<dbReference type="EMBL" id="CP001357">
    <property type="protein sequence ID" value="ACN84851.1"/>
    <property type="molecule type" value="Genomic_DNA"/>
</dbReference>
<evidence type="ECO:0000313" key="2">
    <source>
        <dbReference type="Proteomes" id="UP000001803"/>
    </source>
</evidence>
<keyword evidence="2" id="KW-1185">Reference proteome</keyword>
<dbReference type="KEGG" id="bhy:BHWA1_02397"/>
<protein>
    <submittedName>
        <fullName evidence="1">Uncharacterized protein</fullName>
    </submittedName>
</protein>
<reference evidence="1 2" key="1">
    <citation type="journal article" date="2009" name="PLoS ONE">
        <title>Genome sequence of the pathogenic intestinal spirochete Brachyspira hyodysenteriae reveals adaptations to its lifestyle in the porcine large intestine.</title>
        <authorList>
            <person name="Bellgard M.I."/>
            <person name="Wanchanthuek P."/>
            <person name="La T."/>
            <person name="Ryan K."/>
            <person name="Moolhuijzen P."/>
            <person name="Albertyn Z."/>
            <person name="Shaban B."/>
            <person name="Motro Y."/>
            <person name="Dunn D.S."/>
            <person name="Schibeci D."/>
            <person name="Hunter A."/>
            <person name="Barrero R."/>
            <person name="Phillips N.D."/>
            <person name="Hampson D.J."/>
        </authorList>
    </citation>
    <scope>NUCLEOTIDE SEQUENCE [LARGE SCALE GENOMIC DNA]</scope>
    <source>
        <strain evidence="2">ATCC 49526 / WA1</strain>
    </source>
</reference>
<organism evidence="1 2">
    <name type="scientific">Brachyspira hyodysenteriae (strain ATCC 49526 / WA1)</name>
    <dbReference type="NCBI Taxonomy" id="565034"/>
    <lineage>
        <taxon>Bacteria</taxon>
        <taxon>Pseudomonadati</taxon>
        <taxon>Spirochaetota</taxon>
        <taxon>Spirochaetia</taxon>
        <taxon>Brachyspirales</taxon>
        <taxon>Brachyspiraceae</taxon>
        <taxon>Brachyspira</taxon>
    </lineage>
</organism>